<dbReference type="GO" id="GO:0004222">
    <property type="term" value="F:metalloendopeptidase activity"/>
    <property type="evidence" value="ECO:0007669"/>
    <property type="project" value="InterPro"/>
</dbReference>
<dbReference type="Pfam" id="PF02130">
    <property type="entry name" value="YbeY"/>
    <property type="match status" value="1"/>
</dbReference>
<evidence type="ECO:0000256" key="3">
    <source>
        <dbReference type="ARBA" id="ARBA00022723"/>
    </source>
</evidence>
<dbReference type="OrthoDB" id="9807740at2"/>
<evidence type="ECO:0000256" key="1">
    <source>
        <dbReference type="ARBA" id="ARBA00010875"/>
    </source>
</evidence>
<reference evidence="8 9" key="1">
    <citation type="submission" date="2018-07" db="EMBL/GenBank/DDBJ databases">
        <title>Genomic Encyclopedia of Type Strains, Phase IV (KMG-IV): sequencing the most valuable type-strain genomes for metagenomic binning, comparative biology and taxonomic classification.</title>
        <authorList>
            <person name="Goeker M."/>
        </authorList>
    </citation>
    <scope>NUCLEOTIDE SEQUENCE [LARGE SCALE GENOMIC DNA]</scope>
    <source>
        <strain evidence="8 9">DSM 26725</strain>
    </source>
</reference>
<evidence type="ECO:0000313" key="9">
    <source>
        <dbReference type="Proteomes" id="UP000256310"/>
    </source>
</evidence>
<dbReference type="Gene3D" id="3.40.390.30">
    <property type="entry name" value="Metalloproteases ('zincins'), catalytic domain"/>
    <property type="match status" value="1"/>
</dbReference>
<evidence type="ECO:0000256" key="7">
    <source>
        <dbReference type="HAMAP-Rule" id="MF_00009"/>
    </source>
</evidence>
<feature type="binding site" evidence="7">
    <location>
        <position position="138"/>
    </location>
    <ligand>
        <name>Zn(2+)</name>
        <dbReference type="ChEBI" id="CHEBI:29105"/>
        <note>catalytic</note>
    </ligand>
</feature>
<dbReference type="Proteomes" id="UP000256310">
    <property type="component" value="Unassembled WGS sequence"/>
</dbReference>
<protein>
    <recommendedName>
        <fullName evidence="7">Endoribonuclease YbeY</fullName>
        <ecNumber evidence="7">3.1.-.-</ecNumber>
    </recommendedName>
</protein>
<keyword evidence="4 7" id="KW-0255">Endonuclease</keyword>
<evidence type="ECO:0000256" key="5">
    <source>
        <dbReference type="ARBA" id="ARBA00022801"/>
    </source>
</evidence>
<dbReference type="HAMAP" id="MF_00009">
    <property type="entry name" value="Endoribonucl_YbeY"/>
    <property type="match status" value="1"/>
</dbReference>
<dbReference type="PANTHER" id="PTHR46986:SF1">
    <property type="entry name" value="ENDORIBONUCLEASE YBEY, CHLOROPLASTIC"/>
    <property type="match status" value="1"/>
</dbReference>
<dbReference type="GO" id="GO:0006364">
    <property type="term" value="P:rRNA processing"/>
    <property type="evidence" value="ECO:0007669"/>
    <property type="project" value="UniProtKB-UniRule"/>
</dbReference>
<evidence type="ECO:0000313" key="8">
    <source>
        <dbReference type="EMBL" id="RED17529.1"/>
    </source>
</evidence>
<dbReference type="SUPFAM" id="SSF55486">
    <property type="entry name" value="Metalloproteases ('zincins'), catalytic domain"/>
    <property type="match status" value="1"/>
</dbReference>
<evidence type="ECO:0000256" key="6">
    <source>
        <dbReference type="ARBA" id="ARBA00022833"/>
    </source>
</evidence>
<dbReference type="AlphaFoldDB" id="A0A3D9FIA3"/>
<dbReference type="GO" id="GO:0005737">
    <property type="term" value="C:cytoplasm"/>
    <property type="evidence" value="ECO:0007669"/>
    <property type="project" value="UniProtKB-SubCell"/>
</dbReference>
<keyword evidence="7" id="KW-0698">rRNA processing</keyword>
<keyword evidence="7" id="KW-0963">Cytoplasm</keyword>
<evidence type="ECO:0000256" key="2">
    <source>
        <dbReference type="ARBA" id="ARBA00022722"/>
    </source>
</evidence>
<dbReference type="GO" id="GO:0008270">
    <property type="term" value="F:zinc ion binding"/>
    <property type="evidence" value="ECO:0007669"/>
    <property type="project" value="UniProtKB-UniRule"/>
</dbReference>
<keyword evidence="6 7" id="KW-0862">Zinc</keyword>
<evidence type="ECO:0000256" key="4">
    <source>
        <dbReference type="ARBA" id="ARBA00022759"/>
    </source>
</evidence>
<keyword evidence="9" id="KW-1185">Reference proteome</keyword>
<comment type="subcellular location">
    <subcellularLocation>
        <location evidence="7">Cytoplasm</location>
    </subcellularLocation>
</comment>
<keyword evidence="5 7" id="KW-0378">Hydrolase</keyword>
<comment type="function">
    <text evidence="7">Single strand-specific metallo-endoribonuclease involved in late-stage 70S ribosome quality control and in maturation of the 3' terminus of the 16S rRNA.</text>
</comment>
<feature type="binding site" evidence="7">
    <location>
        <position position="132"/>
    </location>
    <ligand>
        <name>Zn(2+)</name>
        <dbReference type="ChEBI" id="CHEBI:29105"/>
        <note>catalytic</note>
    </ligand>
</feature>
<name>A0A3D9FIA3_9SPHN</name>
<organism evidence="8 9">
    <name type="scientific">Parasphingopyxis lamellibrachiae</name>
    <dbReference type="NCBI Taxonomy" id="680125"/>
    <lineage>
        <taxon>Bacteria</taxon>
        <taxon>Pseudomonadati</taxon>
        <taxon>Pseudomonadota</taxon>
        <taxon>Alphaproteobacteria</taxon>
        <taxon>Sphingomonadales</taxon>
        <taxon>Sphingomonadaceae</taxon>
        <taxon>Parasphingopyxis</taxon>
    </lineage>
</organism>
<sequence length="174" mass="18702">MIAVAIQHEGQWPGTVDWDLLALKAVTQAIRQTPHGDLAKEAVTLEISVKLTDNDEVQGLNAAYRDKDKPTNVLSFPMVQPDMLGALANSDDGEVLLGDIVLALGVCQAEAEEKRISVEDHATHLIVHGMLHLLGYDHETGEAEADAMEAMERSALAALGIADPYQPAVTTNEV</sequence>
<accession>A0A3D9FIA3</accession>
<keyword evidence="3 7" id="KW-0479">Metal-binding</keyword>
<dbReference type="EC" id="3.1.-.-" evidence="7"/>
<dbReference type="GO" id="GO:0004521">
    <property type="term" value="F:RNA endonuclease activity"/>
    <property type="evidence" value="ECO:0007669"/>
    <property type="project" value="UniProtKB-UniRule"/>
</dbReference>
<comment type="cofactor">
    <cofactor evidence="7">
        <name>Zn(2+)</name>
        <dbReference type="ChEBI" id="CHEBI:29105"/>
    </cofactor>
    <text evidence="7">Binds 1 zinc ion.</text>
</comment>
<dbReference type="InterPro" id="IPR023091">
    <property type="entry name" value="MetalPrtase_cat_dom_sf_prd"/>
</dbReference>
<comment type="caution">
    <text evidence="8">The sequence shown here is derived from an EMBL/GenBank/DDBJ whole genome shotgun (WGS) entry which is preliminary data.</text>
</comment>
<dbReference type="RefSeq" id="WP_116236785.1">
    <property type="nucleotide sequence ID" value="NZ_QRDP01000004.1"/>
</dbReference>
<keyword evidence="7" id="KW-0690">Ribosome biogenesis</keyword>
<keyword evidence="2 7" id="KW-0540">Nuclease</keyword>
<gene>
    <name evidence="7" type="primary">ybeY</name>
    <name evidence="8" type="ORF">DFR46_2578</name>
</gene>
<feature type="binding site" evidence="7">
    <location>
        <position position="128"/>
    </location>
    <ligand>
        <name>Zn(2+)</name>
        <dbReference type="ChEBI" id="CHEBI:29105"/>
        <note>catalytic</note>
    </ligand>
</feature>
<dbReference type="PROSITE" id="PS01306">
    <property type="entry name" value="UPF0054"/>
    <property type="match status" value="1"/>
</dbReference>
<dbReference type="NCBIfam" id="TIGR00043">
    <property type="entry name" value="rRNA maturation RNase YbeY"/>
    <property type="match status" value="1"/>
</dbReference>
<proteinExistence type="inferred from homology"/>
<dbReference type="EMBL" id="QRDP01000004">
    <property type="protein sequence ID" value="RED17529.1"/>
    <property type="molecule type" value="Genomic_DNA"/>
</dbReference>
<dbReference type="InterPro" id="IPR002036">
    <property type="entry name" value="YbeY"/>
</dbReference>
<dbReference type="PANTHER" id="PTHR46986">
    <property type="entry name" value="ENDORIBONUCLEASE YBEY, CHLOROPLASTIC"/>
    <property type="match status" value="1"/>
</dbReference>
<dbReference type="InterPro" id="IPR020549">
    <property type="entry name" value="YbeY_CS"/>
</dbReference>
<comment type="similarity">
    <text evidence="1 7">Belongs to the endoribonuclease YbeY family.</text>
</comment>